<feature type="transmembrane region" description="Helical" evidence="1">
    <location>
        <begin position="219"/>
        <end position="237"/>
    </location>
</feature>
<evidence type="ECO:0000313" key="6">
    <source>
        <dbReference type="Proteomes" id="UP001160483"/>
    </source>
</evidence>
<evidence type="ECO:0000259" key="2">
    <source>
        <dbReference type="Pfam" id="PF02517"/>
    </source>
</evidence>
<dbReference type="InterPro" id="IPR003675">
    <property type="entry name" value="Rce1/LyrA-like_dom"/>
</dbReference>
<feature type="transmembrane region" description="Helical" evidence="1">
    <location>
        <begin position="299"/>
        <end position="318"/>
    </location>
</feature>
<organism evidence="3 6">
    <name type="scientific">Peronospora belbahrii</name>
    <dbReference type="NCBI Taxonomy" id="622444"/>
    <lineage>
        <taxon>Eukaryota</taxon>
        <taxon>Sar</taxon>
        <taxon>Stramenopiles</taxon>
        <taxon>Oomycota</taxon>
        <taxon>Peronosporomycetes</taxon>
        <taxon>Peronosporales</taxon>
        <taxon>Peronosporaceae</taxon>
        <taxon>Peronospora</taxon>
    </lineage>
</organism>
<keyword evidence="5" id="KW-1185">Reference proteome</keyword>
<dbReference type="Proteomes" id="UP001160483">
    <property type="component" value="Unassembled WGS sequence"/>
</dbReference>
<comment type="caution">
    <text evidence="3">The sequence shown here is derived from an EMBL/GenBank/DDBJ whole genome shotgun (WGS) entry which is preliminary data.</text>
</comment>
<dbReference type="InterPro" id="IPR052710">
    <property type="entry name" value="CAAX_protease"/>
</dbReference>
<feature type="transmembrane region" description="Helical" evidence="1">
    <location>
        <begin position="141"/>
        <end position="160"/>
    </location>
</feature>
<dbReference type="GO" id="GO:0004175">
    <property type="term" value="F:endopeptidase activity"/>
    <property type="evidence" value="ECO:0007669"/>
    <property type="project" value="UniProtKB-ARBA"/>
</dbReference>
<feature type="domain" description="CAAX prenyl protease 2/Lysostaphin resistance protein A-like" evidence="2">
    <location>
        <begin position="187"/>
        <end position="287"/>
    </location>
</feature>
<accession>A0AAU9KIP0</accession>
<dbReference type="EMBL" id="CAKLCB010000258">
    <property type="protein sequence ID" value="CAH0518222.1"/>
    <property type="molecule type" value="Genomic_DNA"/>
</dbReference>
<dbReference type="PANTHER" id="PTHR36435:SF1">
    <property type="entry name" value="CAAX AMINO TERMINAL PROTEASE FAMILY PROTEIN"/>
    <property type="match status" value="1"/>
</dbReference>
<feature type="transmembrane region" description="Helical" evidence="1">
    <location>
        <begin position="249"/>
        <end position="270"/>
    </location>
</feature>
<dbReference type="AlphaFoldDB" id="A0AAU9KIP0"/>
<keyword evidence="1" id="KW-0812">Transmembrane</keyword>
<dbReference type="PANTHER" id="PTHR36435">
    <property type="entry name" value="SLR1288 PROTEIN"/>
    <property type="match status" value="1"/>
</dbReference>
<dbReference type="GO" id="GO:0080120">
    <property type="term" value="P:CAAX-box protein maturation"/>
    <property type="evidence" value="ECO:0007669"/>
    <property type="project" value="UniProtKB-ARBA"/>
</dbReference>
<reference evidence="3 5" key="1">
    <citation type="submission" date="2021-11" db="EMBL/GenBank/DDBJ databases">
        <authorList>
            <person name="Islam A."/>
            <person name="Islam S."/>
            <person name="Flora M.S."/>
            <person name="Rahman M."/>
            <person name="Ziaur R.M."/>
            <person name="Epstein J.H."/>
            <person name="Hassan M."/>
            <person name="Klassen M."/>
            <person name="Woodard K."/>
            <person name="Webb A."/>
            <person name="Webby R.J."/>
            <person name="El Zowalaty M.E."/>
        </authorList>
    </citation>
    <scope>NUCLEOTIDE SEQUENCE</scope>
    <source>
        <strain evidence="4">Pbs1</strain>
        <strain evidence="3">Pbs3</strain>
    </source>
</reference>
<proteinExistence type="predicted"/>
<sequence length="342" mass="37394">MTLAVAWRWLSARPNGILALLTALQAHDSGTVAQDKIPNSSDLPGAIRCVVLVIELTFVSSGAFFLLLSSSVLGLLARSLQHALLAAVNAQIVPDDAVVHICETMMFGWGLVTFMSWFFCQTKRNLVQRLAEYGSSDTKSCITSVAVHFTAIVVLLFLQLQTEAQVLVSLKNVETVVYRPDGSFATAEIMQNLLLGPIKEELFFRGAIELVAINRLQNAKWSAAISAVLFAAIHLVNARHPRTQYSASYVAFQVLWAFLVGLYLALTLAVSGSMVKCLVLHVTNNIFALGVSKTNAVDLVQPLTVFFILSALAIYSLAISRQLQLLCVCNCKEKQPSRNHEE</sequence>
<dbReference type="EMBL" id="CAKKTJ010000001">
    <property type="protein sequence ID" value="CAH0473120.1"/>
    <property type="molecule type" value="Genomic_DNA"/>
</dbReference>
<gene>
    <name evidence="4" type="ORF">PBS001_LOCUS4799</name>
    <name evidence="3" type="ORF">PBS003_LOCUS29</name>
</gene>
<keyword evidence="1" id="KW-0472">Membrane</keyword>
<name>A0AAU9KIP0_9STRA</name>
<dbReference type="Proteomes" id="UP001158986">
    <property type="component" value="Unassembled WGS sequence"/>
</dbReference>
<evidence type="ECO:0000256" key="1">
    <source>
        <dbReference type="SAM" id="Phobius"/>
    </source>
</evidence>
<evidence type="ECO:0000313" key="4">
    <source>
        <dbReference type="EMBL" id="CAH0518222.1"/>
    </source>
</evidence>
<protein>
    <recommendedName>
        <fullName evidence="2">CAAX prenyl protease 2/Lysostaphin resistance protein A-like domain-containing protein</fullName>
    </recommendedName>
</protein>
<evidence type="ECO:0000313" key="3">
    <source>
        <dbReference type="EMBL" id="CAH0473120.1"/>
    </source>
</evidence>
<keyword evidence="1" id="KW-1133">Transmembrane helix</keyword>
<evidence type="ECO:0000313" key="5">
    <source>
        <dbReference type="Proteomes" id="UP001158986"/>
    </source>
</evidence>
<dbReference type="Pfam" id="PF02517">
    <property type="entry name" value="Rce1-like"/>
    <property type="match status" value="1"/>
</dbReference>
<feature type="transmembrane region" description="Helical" evidence="1">
    <location>
        <begin position="98"/>
        <end position="120"/>
    </location>
</feature>